<proteinExistence type="predicted"/>
<dbReference type="Pfam" id="PF20703">
    <property type="entry name" value="nSTAND1"/>
    <property type="match status" value="1"/>
</dbReference>
<evidence type="ECO:0000313" key="3">
    <source>
        <dbReference type="Proteomes" id="UP000295578"/>
    </source>
</evidence>
<sequence length="540" mass="58177">MGTCEFGEQDQSIFFGRATETEKVAESWAANRLTVLHGGAGIGKTSLLRAGVIPSLRVKGANVLPPAHVAHRPSFPLAALPEHNPYRLAVLASWYTRASPVQMSEVTIGTFVRKHQRMDRFGRPLPTLGAIDGAEALLNAAGRHERHRLGFLDELVAMMEQEPGLHLLLAVRDDALDEVLKFAGRLGRSAPPTCALGPLTPEDACRAVEQPLRHAGRSAEGVGEPLVQELRTVRRAGAAQITATVEPVLLQLVCASLYRGPAGDLEVPAERLHSEADRVLAEFCAQSLATIAADQSIPVATVLSWFRSVFGGPQGRAGVAEERLYEEVPKAVVDEIQDCHLIRARLRDGRRHYALQHPRLIEPVRRLGGGGAVPVVQRPGPSERLRQAHGALADDDPELARRHAKAAARACGEGDLRILAEATTFLGDVAYERGEAETAIGHYREAASIFEAARDNAAVGWLLTGIGRILLDSEPGEAVRQLRAAAGRLPHELSVQTALGQALLRSGRTRAARAVFEDVLGRDSTNREALSAKRDLSSIA</sequence>
<organism evidence="2 3">
    <name type="scientific">Actinomadura darangshiensis</name>
    <dbReference type="NCBI Taxonomy" id="705336"/>
    <lineage>
        <taxon>Bacteria</taxon>
        <taxon>Bacillati</taxon>
        <taxon>Actinomycetota</taxon>
        <taxon>Actinomycetes</taxon>
        <taxon>Streptosporangiales</taxon>
        <taxon>Thermomonosporaceae</taxon>
        <taxon>Actinomadura</taxon>
    </lineage>
</organism>
<dbReference type="EMBL" id="SMKY01000188">
    <property type="protein sequence ID" value="TDD73444.1"/>
    <property type="molecule type" value="Genomic_DNA"/>
</dbReference>
<dbReference type="RefSeq" id="WP_132201095.1">
    <property type="nucleotide sequence ID" value="NZ_SMKY01000188.1"/>
</dbReference>
<feature type="domain" description="Novel STAND NTPase 1" evidence="1">
    <location>
        <begin position="4"/>
        <end position="233"/>
    </location>
</feature>
<dbReference type="OrthoDB" id="3204522at2"/>
<protein>
    <recommendedName>
        <fullName evidence="1">Novel STAND NTPase 1 domain-containing protein</fullName>
    </recommendedName>
</protein>
<dbReference type="Proteomes" id="UP000295578">
    <property type="component" value="Unassembled WGS sequence"/>
</dbReference>
<name>A0A4R5AQV4_9ACTN</name>
<dbReference type="SUPFAM" id="SSF48452">
    <property type="entry name" value="TPR-like"/>
    <property type="match status" value="1"/>
</dbReference>
<dbReference type="InterPro" id="IPR049052">
    <property type="entry name" value="nSTAND1"/>
</dbReference>
<evidence type="ECO:0000313" key="2">
    <source>
        <dbReference type="EMBL" id="TDD73444.1"/>
    </source>
</evidence>
<dbReference type="AlphaFoldDB" id="A0A4R5AQV4"/>
<reference evidence="2 3" key="1">
    <citation type="submission" date="2019-03" db="EMBL/GenBank/DDBJ databases">
        <title>Draft genome sequences of novel Actinobacteria.</title>
        <authorList>
            <person name="Sahin N."/>
            <person name="Ay H."/>
            <person name="Saygin H."/>
        </authorList>
    </citation>
    <scope>NUCLEOTIDE SEQUENCE [LARGE SCALE GENOMIC DNA]</scope>
    <source>
        <strain evidence="2 3">DSM 45941</strain>
    </source>
</reference>
<dbReference type="InterPro" id="IPR027417">
    <property type="entry name" value="P-loop_NTPase"/>
</dbReference>
<gene>
    <name evidence="2" type="ORF">E1293_31310</name>
</gene>
<keyword evidence="3" id="KW-1185">Reference proteome</keyword>
<dbReference type="Gene3D" id="1.25.40.10">
    <property type="entry name" value="Tetratricopeptide repeat domain"/>
    <property type="match status" value="1"/>
</dbReference>
<evidence type="ECO:0000259" key="1">
    <source>
        <dbReference type="Pfam" id="PF20703"/>
    </source>
</evidence>
<accession>A0A4R5AQV4</accession>
<dbReference type="SUPFAM" id="SSF52540">
    <property type="entry name" value="P-loop containing nucleoside triphosphate hydrolases"/>
    <property type="match status" value="1"/>
</dbReference>
<comment type="caution">
    <text evidence="2">The sequence shown here is derived from an EMBL/GenBank/DDBJ whole genome shotgun (WGS) entry which is preliminary data.</text>
</comment>
<dbReference type="InterPro" id="IPR011990">
    <property type="entry name" value="TPR-like_helical_dom_sf"/>
</dbReference>